<evidence type="ECO:0000313" key="1">
    <source>
        <dbReference type="EMBL" id="KAK3078465.1"/>
    </source>
</evidence>
<protein>
    <submittedName>
        <fullName evidence="1">Uncharacterized protein</fullName>
    </submittedName>
</protein>
<dbReference type="EMBL" id="JAWDJW010001870">
    <property type="protein sequence ID" value="KAK3078465.1"/>
    <property type="molecule type" value="Genomic_DNA"/>
</dbReference>
<organism evidence="1 2">
    <name type="scientific">Coniosporium uncinatum</name>
    <dbReference type="NCBI Taxonomy" id="93489"/>
    <lineage>
        <taxon>Eukaryota</taxon>
        <taxon>Fungi</taxon>
        <taxon>Dikarya</taxon>
        <taxon>Ascomycota</taxon>
        <taxon>Pezizomycotina</taxon>
        <taxon>Dothideomycetes</taxon>
        <taxon>Dothideomycetes incertae sedis</taxon>
        <taxon>Coniosporium</taxon>
    </lineage>
</organism>
<comment type="caution">
    <text evidence="1">The sequence shown here is derived from an EMBL/GenBank/DDBJ whole genome shotgun (WGS) entry which is preliminary data.</text>
</comment>
<proteinExistence type="predicted"/>
<gene>
    <name evidence="1" type="ORF">LTS18_007442</name>
</gene>
<accession>A0ACC3DPA7</accession>
<keyword evidence="2" id="KW-1185">Reference proteome</keyword>
<evidence type="ECO:0000313" key="2">
    <source>
        <dbReference type="Proteomes" id="UP001186974"/>
    </source>
</evidence>
<sequence>MALPQQLPPELLGTLQRSPENVAVPPPQQHLQQQLFAPQLAGLQALTAAQNAYFVQQQRFLNGQLNLSGNGIGNAFDFVAPPQQQTQNGVSLPLNARSFQADGSLNHYQIPQDITARHSTQQPHRTHASATNPNAVSARIQGIPASRRIAELQQHDVEEIGKDEDAGGEVMAGEDGVVVKQDAHLEGLKLIPNPPDLEAWRQRLFGVDGLVGLSEEE</sequence>
<dbReference type="Proteomes" id="UP001186974">
    <property type="component" value="Unassembled WGS sequence"/>
</dbReference>
<reference evidence="1" key="1">
    <citation type="submission" date="2024-09" db="EMBL/GenBank/DDBJ databases">
        <title>Black Yeasts Isolated from many extreme environments.</title>
        <authorList>
            <person name="Coleine C."/>
            <person name="Stajich J.E."/>
            <person name="Selbmann L."/>
        </authorList>
    </citation>
    <scope>NUCLEOTIDE SEQUENCE</scope>
    <source>
        <strain evidence="1">CCFEE 5737</strain>
    </source>
</reference>
<name>A0ACC3DPA7_9PEZI</name>